<keyword evidence="1" id="KW-1133">Transmembrane helix</keyword>
<evidence type="ECO:0000313" key="3">
    <source>
        <dbReference type="EMBL" id="SDG29542.1"/>
    </source>
</evidence>
<proteinExistence type="predicted"/>
<dbReference type="InterPro" id="IPR055732">
    <property type="entry name" value="DUF7308"/>
</dbReference>
<organism evidence="3 4">
    <name type="scientific">Methanolobus vulcani</name>
    <dbReference type="NCBI Taxonomy" id="38026"/>
    <lineage>
        <taxon>Archaea</taxon>
        <taxon>Methanobacteriati</taxon>
        <taxon>Methanobacteriota</taxon>
        <taxon>Stenosarchaea group</taxon>
        <taxon>Methanomicrobia</taxon>
        <taxon>Methanosarcinales</taxon>
        <taxon>Methanosarcinaceae</taxon>
        <taxon>Methanolobus</taxon>
    </lineage>
</organism>
<sequence length="495" mass="54026">MKKFIQSENAVTAIVGIVAILALTITSISVIFLYGVPTIYKMEDMANAQKVEQAFTVFDSRTSKVALGESPSQTTSFSMMKGNIKVNGNNQAYNDSKIVIVSVDMNSSWYSGTSGFESKKNKWGSWENYIASTGMNEFNSSMGSIVFTNDERIIGYEGGGVWSKYPNGKSVMISPPEFHYNGETLTLPIMRIEGDAVSSGASDVAVTVSSDNMPTILYPDPATNLNRTNPLTSDKVIVYIKSEFYTAWADYANSLAYASATTDDENMTAVIELEVIPAMGKDSLKQNFKVGAVNQYNPAPIYNFSLDLEARGNAGLNPSNYQITASSGTRTLTYTLQKKNGPNRLVMDIIYEDIAPGGGTETWDGQGYFLINGTQEDEDSIVDLLDKTFMCEYDEPVASFSWNSSSSLGTGPDMDFTSGDQTSLYNLTQHYMKLITMEGTVIFNLNHPGMGGHGNGGGSDPVDYDESTLTLYYDGMPGSITYLHVSRNDLLVNLN</sequence>
<dbReference type="AlphaFoldDB" id="A0A7Z7FFH9"/>
<dbReference type="RefSeq" id="WP_091710896.1">
    <property type="nucleotide sequence ID" value="NZ_FNCA01000011.1"/>
</dbReference>
<evidence type="ECO:0000256" key="1">
    <source>
        <dbReference type="SAM" id="Phobius"/>
    </source>
</evidence>
<evidence type="ECO:0000259" key="2">
    <source>
        <dbReference type="Pfam" id="PF23985"/>
    </source>
</evidence>
<keyword evidence="1" id="KW-0812">Transmembrane</keyword>
<name>A0A7Z7FFH9_9EURY</name>
<keyword evidence="1" id="KW-0472">Membrane</keyword>
<dbReference type="EMBL" id="FNCA01000011">
    <property type="protein sequence ID" value="SDG29542.1"/>
    <property type="molecule type" value="Genomic_DNA"/>
</dbReference>
<dbReference type="Pfam" id="PF23960">
    <property type="entry name" value="DUF7289"/>
    <property type="match status" value="1"/>
</dbReference>
<protein>
    <recommendedName>
        <fullName evidence="2">DUF7308 domain-containing protein</fullName>
    </recommendedName>
</protein>
<gene>
    <name evidence="3" type="ORF">SAMN04488589_2623</name>
</gene>
<dbReference type="InterPro" id="IPR055713">
    <property type="entry name" value="DUF7289"/>
</dbReference>
<keyword evidence="4" id="KW-1185">Reference proteome</keyword>
<dbReference type="Proteomes" id="UP000199259">
    <property type="component" value="Unassembled WGS sequence"/>
</dbReference>
<dbReference type="Pfam" id="PF23985">
    <property type="entry name" value="DUF7308"/>
    <property type="match status" value="1"/>
</dbReference>
<dbReference type="OrthoDB" id="148042at2157"/>
<reference evidence="3 4" key="1">
    <citation type="submission" date="2016-10" db="EMBL/GenBank/DDBJ databases">
        <authorList>
            <person name="Varghese N."/>
            <person name="Submissions S."/>
        </authorList>
    </citation>
    <scope>NUCLEOTIDE SEQUENCE [LARGE SCALE GENOMIC DNA]</scope>
    <source>
        <strain evidence="3 4">PL 12/M</strain>
    </source>
</reference>
<evidence type="ECO:0000313" key="4">
    <source>
        <dbReference type="Proteomes" id="UP000199259"/>
    </source>
</evidence>
<feature type="domain" description="DUF7308" evidence="2">
    <location>
        <begin position="299"/>
        <end position="474"/>
    </location>
</feature>
<comment type="caution">
    <text evidence="3">The sequence shown here is derived from an EMBL/GenBank/DDBJ whole genome shotgun (WGS) entry which is preliminary data.</text>
</comment>
<feature type="transmembrane region" description="Helical" evidence="1">
    <location>
        <begin position="12"/>
        <end position="36"/>
    </location>
</feature>
<accession>A0A7Z7FFH9</accession>